<keyword evidence="2 5" id="KW-0812">Transmembrane</keyword>
<evidence type="ECO:0000313" key="7">
    <source>
        <dbReference type="EMBL" id="SDS89714.1"/>
    </source>
</evidence>
<dbReference type="InterPro" id="IPR019109">
    <property type="entry name" value="MamF_MmsF"/>
</dbReference>
<dbReference type="AlphaFoldDB" id="A0A1H1VXZ3"/>
<comment type="subcellular location">
    <subcellularLocation>
        <location evidence="1">Membrane</location>
        <topology evidence="1">Multi-pass membrane protein</topology>
    </subcellularLocation>
</comment>
<evidence type="ECO:0000256" key="4">
    <source>
        <dbReference type="ARBA" id="ARBA00023136"/>
    </source>
</evidence>
<feature type="domain" description="DUF1707" evidence="6">
    <location>
        <begin position="16"/>
        <end position="63"/>
    </location>
</feature>
<evidence type="ECO:0000259" key="6">
    <source>
        <dbReference type="Pfam" id="PF08044"/>
    </source>
</evidence>
<dbReference type="RefSeq" id="WP_091413305.1">
    <property type="nucleotide sequence ID" value="NZ_LT629749.1"/>
</dbReference>
<proteinExistence type="predicted"/>
<dbReference type="Proteomes" id="UP000199092">
    <property type="component" value="Chromosome I"/>
</dbReference>
<evidence type="ECO:0000256" key="2">
    <source>
        <dbReference type="ARBA" id="ARBA00022692"/>
    </source>
</evidence>
<keyword evidence="8" id="KW-1185">Reference proteome</keyword>
<accession>A0A1H1VXZ3</accession>
<sequence>MTAMYEHPSLKMNVTPDQRDRAESWLKDAYADGRVTELEFDTRMGQVLSAGNRKELNEAFYGLVHVPSPSQALGVHPAYQPFVRAETRDKAGRGVAAVAHFSSLPTGVLGPGLVYAVSSPGSFARREAAKAFNFSLTMFLGFVAFGILAGITDAGIFGLVAMLFAVAWVVLTIVGGAKAAQGEVWKNPVRQVLKLQVLSEK</sequence>
<dbReference type="Pfam" id="PF09685">
    <property type="entry name" value="MamF_MmsF"/>
    <property type="match status" value="1"/>
</dbReference>
<dbReference type="Pfam" id="PF08044">
    <property type="entry name" value="DUF1707"/>
    <property type="match status" value="1"/>
</dbReference>
<dbReference type="EMBL" id="LT629749">
    <property type="protein sequence ID" value="SDS89714.1"/>
    <property type="molecule type" value="Genomic_DNA"/>
</dbReference>
<feature type="transmembrane region" description="Helical" evidence="5">
    <location>
        <begin position="157"/>
        <end position="177"/>
    </location>
</feature>
<evidence type="ECO:0000256" key="1">
    <source>
        <dbReference type="ARBA" id="ARBA00004141"/>
    </source>
</evidence>
<gene>
    <name evidence="7" type="ORF">SAMN04488543_2603</name>
</gene>
<evidence type="ECO:0000256" key="3">
    <source>
        <dbReference type="ARBA" id="ARBA00022989"/>
    </source>
</evidence>
<dbReference type="InterPro" id="IPR012551">
    <property type="entry name" value="DUF1707_SHOCT-like"/>
</dbReference>
<dbReference type="OrthoDB" id="3734539at2"/>
<keyword evidence="3 5" id="KW-1133">Transmembrane helix</keyword>
<reference evidence="7 8" key="1">
    <citation type="submission" date="2016-10" db="EMBL/GenBank/DDBJ databases">
        <authorList>
            <person name="de Groot N.N."/>
        </authorList>
    </citation>
    <scope>NUCLEOTIDE SEQUENCE [LARGE SCALE GENOMIC DNA]</scope>
    <source>
        <strain evidence="7 8">DSM 21741</strain>
    </source>
</reference>
<evidence type="ECO:0000313" key="8">
    <source>
        <dbReference type="Proteomes" id="UP000199092"/>
    </source>
</evidence>
<feature type="transmembrane region" description="Helical" evidence="5">
    <location>
        <begin position="131"/>
        <end position="151"/>
    </location>
</feature>
<dbReference type="STRING" id="546871.SAMN04488543_2603"/>
<name>A0A1H1VXZ3_9ACTN</name>
<evidence type="ECO:0000256" key="5">
    <source>
        <dbReference type="SAM" id="Phobius"/>
    </source>
</evidence>
<protein>
    <submittedName>
        <fullName evidence="7">Uncharacterized conserved protein, Tic20 family</fullName>
    </submittedName>
</protein>
<keyword evidence="4 5" id="KW-0472">Membrane</keyword>
<organism evidence="7 8">
    <name type="scientific">Friedmanniella luteola</name>
    <dbReference type="NCBI Taxonomy" id="546871"/>
    <lineage>
        <taxon>Bacteria</taxon>
        <taxon>Bacillati</taxon>
        <taxon>Actinomycetota</taxon>
        <taxon>Actinomycetes</taxon>
        <taxon>Propionibacteriales</taxon>
        <taxon>Nocardioidaceae</taxon>
        <taxon>Friedmanniella</taxon>
    </lineage>
</organism>